<feature type="region of interest" description="Disordered" evidence="1">
    <location>
        <begin position="1"/>
        <end position="40"/>
    </location>
</feature>
<protein>
    <submittedName>
        <fullName evidence="2">Uncharacterized protein</fullName>
    </submittedName>
</protein>
<dbReference type="Proteomes" id="UP001152607">
    <property type="component" value="Unassembled WGS sequence"/>
</dbReference>
<reference evidence="2" key="1">
    <citation type="submission" date="2023-01" db="EMBL/GenBank/DDBJ databases">
        <authorList>
            <person name="Van Ghelder C."/>
            <person name="Rancurel C."/>
        </authorList>
    </citation>
    <scope>NUCLEOTIDE SEQUENCE</scope>
    <source>
        <strain evidence="2">CNCM I-4278</strain>
    </source>
</reference>
<accession>A0A9W4UKZ4</accession>
<evidence type="ECO:0000256" key="1">
    <source>
        <dbReference type="SAM" id="MobiDB-lite"/>
    </source>
</evidence>
<sequence length="91" mass="9663">MNCHYDTAPAHLPICSNTTDGKKPPPNSPPAQRSPAISPLESATLHTNALRSESTIYTDEGRAHISSPPFTFMTRASSIMTAPAISSRKAG</sequence>
<gene>
    <name evidence="2" type="ORF">PDIGIT_LOCUS11023</name>
</gene>
<keyword evidence="3" id="KW-1185">Reference proteome</keyword>
<comment type="caution">
    <text evidence="2">The sequence shown here is derived from an EMBL/GenBank/DDBJ whole genome shotgun (WGS) entry which is preliminary data.</text>
</comment>
<dbReference type="AlphaFoldDB" id="A0A9W4UKZ4"/>
<evidence type="ECO:0000313" key="3">
    <source>
        <dbReference type="Proteomes" id="UP001152607"/>
    </source>
</evidence>
<proteinExistence type="predicted"/>
<evidence type="ECO:0000313" key="2">
    <source>
        <dbReference type="EMBL" id="CAI6337905.1"/>
    </source>
</evidence>
<name>A0A9W4UKZ4_9PLEO</name>
<organism evidence="2 3">
    <name type="scientific">Periconia digitata</name>
    <dbReference type="NCBI Taxonomy" id="1303443"/>
    <lineage>
        <taxon>Eukaryota</taxon>
        <taxon>Fungi</taxon>
        <taxon>Dikarya</taxon>
        <taxon>Ascomycota</taxon>
        <taxon>Pezizomycotina</taxon>
        <taxon>Dothideomycetes</taxon>
        <taxon>Pleosporomycetidae</taxon>
        <taxon>Pleosporales</taxon>
        <taxon>Massarineae</taxon>
        <taxon>Periconiaceae</taxon>
        <taxon>Periconia</taxon>
    </lineage>
</organism>
<dbReference type="EMBL" id="CAOQHR010000007">
    <property type="protein sequence ID" value="CAI6337905.1"/>
    <property type="molecule type" value="Genomic_DNA"/>
</dbReference>